<keyword evidence="2" id="KW-1185">Reference proteome</keyword>
<organism evidence="1 2">
    <name type="scientific">Lyophyllum shimeji</name>
    <name type="common">Hon-shimeji</name>
    <name type="synonym">Tricholoma shimeji</name>
    <dbReference type="NCBI Taxonomy" id="47721"/>
    <lineage>
        <taxon>Eukaryota</taxon>
        <taxon>Fungi</taxon>
        <taxon>Dikarya</taxon>
        <taxon>Basidiomycota</taxon>
        <taxon>Agaricomycotina</taxon>
        <taxon>Agaricomycetes</taxon>
        <taxon>Agaricomycetidae</taxon>
        <taxon>Agaricales</taxon>
        <taxon>Tricholomatineae</taxon>
        <taxon>Lyophyllaceae</taxon>
        <taxon>Lyophyllum</taxon>
    </lineage>
</organism>
<dbReference type="OrthoDB" id="429143at2759"/>
<protein>
    <submittedName>
        <fullName evidence="1">Phosphoenolpyruvate phosphomutase</fullName>
    </submittedName>
</protein>
<dbReference type="Gene3D" id="3.20.20.60">
    <property type="entry name" value="Phosphoenolpyruvate-binding domains"/>
    <property type="match status" value="1"/>
</dbReference>
<dbReference type="PANTHER" id="PTHR42905">
    <property type="entry name" value="PHOSPHOENOLPYRUVATE CARBOXYLASE"/>
    <property type="match status" value="1"/>
</dbReference>
<gene>
    <name evidence="1" type="ORF">LshimejAT787_1103320</name>
</gene>
<sequence length="231" mass="24436">MPVWTPTTPNPTPTEVDNSYATTLTTLHAPGNPVVFANIYDPASAAALLSLNSGSASPVKAVATASYAIAASLGIADEDLSLEQNFAAIAKIAPLVRAAGLPLTADLQDGYGARLVDAIEKAVALGVVGANIEDSYPEKGFARGLECLRSIEEQVERIKLARKTAEAAGVKDFDQREDGHFQIGTAPRWLVAKDGAGRGCKTRKGVLGSWGNMRFRMGRQPERGKSRKSKS</sequence>
<dbReference type="SUPFAM" id="SSF51621">
    <property type="entry name" value="Phosphoenolpyruvate/pyruvate domain"/>
    <property type="match status" value="1"/>
</dbReference>
<evidence type="ECO:0000313" key="2">
    <source>
        <dbReference type="Proteomes" id="UP001063166"/>
    </source>
</evidence>
<dbReference type="InterPro" id="IPR015813">
    <property type="entry name" value="Pyrv/PenolPyrv_kinase-like_dom"/>
</dbReference>
<accession>A0A9P3PW25</accession>
<proteinExistence type="predicted"/>
<dbReference type="Pfam" id="PF13714">
    <property type="entry name" value="PEP_mutase"/>
    <property type="match status" value="1"/>
</dbReference>
<dbReference type="PANTHER" id="PTHR42905:SF16">
    <property type="entry name" value="CARBOXYPHOSPHONOENOLPYRUVATE PHOSPHONOMUTASE-LIKE PROTEIN (AFU_ORTHOLOGUE AFUA_5G07230)"/>
    <property type="match status" value="1"/>
</dbReference>
<reference evidence="1" key="1">
    <citation type="submission" date="2022-07" db="EMBL/GenBank/DDBJ databases">
        <title>The genome of Lyophyllum shimeji provides insight into the initial evolution of ectomycorrhizal fungal genome.</title>
        <authorList>
            <person name="Kobayashi Y."/>
            <person name="Shibata T."/>
            <person name="Hirakawa H."/>
            <person name="Shigenobu S."/>
            <person name="Nishiyama T."/>
            <person name="Yamada A."/>
            <person name="Hasebe M."/>
            <person name="Kawaguchi M."/>
        </authorList>
    </citation>
    <scope>NUCLEOTIDE SEQUENCE</scope>
    <source>
        <strain evidence="1">AT787</strain>
    </source>
</reference>
<evidence type="ECO:0000313" key="1">
    <source>
        <dbReference type="EMBL" id="GLB42317.1"/>
    </source>
</evidence>
<dbReference type="AlphaFoldDB" id="A0A9P3PW25"/>
<dbReference type="InterPro" id="IPR040442">
    <property type="entry name" value="Pyrv_kinase-like_dom_sf"/>
</dbReference>
<dbReference type="GO" id="GO:0003824">
    <property type="term" value="F:catalytic activity"/>
    <property type="evidence" value="ECO:0007669"/>
    <property type="project" value="InterPro"/>
</dbReference>
<dbReference type="EMBL" id="BRPK01000011">
    <property type="protein sequence ID" value="GLB42317.1"/>
    <property type="molecule type" value="Genomic_DNA"/>
</dbReference>
<comment type="caution">
    <text evidence="1">The sequence shown here is derived from an EMBL/GenBank/DDBJ whole genome shotgun (WGS) entry which is preliminary data.</text>
</comment>
<name>A0A9P3PW25_LYOSH</name>
<dbReference type="Proteomes" id="UP001063166">
    <property type="component" value="Unassembled WGS sequence"/>
</dbReference>